<proteinExistence type="predicted"/>
<evidence type="ECO:0000313" key="3">
    <source>
        <dbReference type="EMBL" id="CAF4430889.1"/>
    </source>
</evidence>
<dbReference type="Proteomes" id="UP000677228">
    <property type="component" value="Unassembled WGS sequence"/>
</dbReference>
<name>A0A8S2G230_9BILA</name>
<comment type="caution">
    <text evidence="2">The sequence shown here is derived from an EMBL/GenBank/DDBJ whole genome shotgun (WGS) entry which is preliminary data.</text>
</comment>
<evidence type="ECO:0000313" key="2">
    <source>
        <dbReference type="EMBL" id="CAF1615152.1"/>
    </source>
</evidence>
<evidence type="ECO:0000313" key="4">
    <source>
        <dbReference type="Proteomes" id="UP000677228"/>
    </source>
</evidence>
<feature type="non-terminal residue" evidence="2">
    <location>
        <position position="1"/>
    </location>
</feature>
<dbReference type="Proteomes" id="UP000682733">
    <property type="component" value="Unassembled WGS sequence"/>
</dbReference>
<dbReference type="EMBL" id="CAJNOK010054256">
    <property type="protein sequence ID" value="CAF1615152.1"/>
    <property type="molecule type" value="Genomic_DNA"/>
</dbReference>
<accession>A0A8S2G230</accession>
<evidence type="ECO:0000256" key="1">
    <source>
        <dbReference type="SAM" id="MobiDB-lite"/>
    </source>
</evidence>
<protein>
    <submittedName>
        <fullName evidence="2">Uncharacterized protein</fullName>
    </submittedName>
</protein>
<dbReference type="AlphaFoldDB" id="A0A8S2G230"/>
<organism evidence="2 4">
    <name type="scientific">Didymodactylos carnosus</name>
    <dbReference type="NCBI Taxonomy" id="1234261"/>
    <lineage>
        <taxon>Eukaryota</taxon>
        <taxon>Metazoa</taxon>
        <taxon>Spiralia</taxon>
        <taxon>Gnathifera</taxon>
        <taxon>Rotifera</taxon>
        <taxon>Eurotatoria</taxon>
        <taxon>Bdelloidea</taxon>
        <taxon>Philodinida</taxon>
        <taxon>Philodinidae</taxon>
        <taxon>Didymodactylos</taxon>
    </lineage>
</organism>
<dbReference type="EMBL" id="CAJOBA010078741">
    <property type="protein sequence ID" value="CAF4430889.1"/>
    <property type="molecule type" value="Genomic_DNA"/>
</dbReference>
<sequence length="103" mass="10587">GQKAWNDIKKKGQETIQAEISQTSIKVKSSQSLLSPVHSLWAKKKNIGLTTPLLSSSSSSPSSSSSSQSTTTTTTAASPSPVLTTSSEPSSSSSATNSTTNRG</sequence>
<feature type="region of interest" description="Disordered" evidence="1">
    <location>
        <begin position="51"/>
        <end position="103"/>
    </location>
</feature>
<reference evidence="2" key="1">
    <citation type="submission" date="2021-02" db="EMBL/GenBank/DDBJ databases">
        <authorList>
            <person name="Nowell W R."/>
        </authorList>
    </citation>
    <scope>NUCLEOTIDE SEQUENCE</scope>
</reference>
<gene>
    <name evidence="2" type="ORF">OVA965_LOCUS42861</name>
    <name evidence="3" type="ORF">TMI583_LOCUS44899</name>
</gene>